<evidence type="ECO:0000313" key="2">
    <source>
        <dbReference type="EMBL" id="QJD98549.1"/>
    </source>
</evidence>
<reference evidence="2 3" key="1">
    <citation type="submission" date="2020-04" db="EMBL/GenBank/DDBJ databases">
        <title>Genome sequencing of novel species.</title>
        <authorList>
            <person name="Heo J."/>
            <person name="Kim S.-J."/>
            <person name="Kim J.-S."/>
            <person name="Hong S.-B."/>
            <person name="Kwon S.-W."/>
        </authorList>
    </citation>
    <scope>NUCLEOTIDE SEQUENCE [LARGE SCALE GENOMIC DNA]</scope>
    <source>
        <strain evidence="2 3">F39-2</strain>
        <plasmid evidence="2 3">unnamed1</plasmid>
    </source>
</reference>
<feature type="chain" id="PRO_5029817034" description="DUF3575 domain-containing protein" evidence="1">
    <location>
        <begin position="20"/>
        <end position="156"/>
    </location>
</feature>
<keyword evidence="3" id="KW-1185">Reference proteome</keyword>
<protein>
    <recommendedName>
        <fullName evidence="4">DUF3575 domain-containing protein</fullName>
    </recommendedName>
</protein>
<name>A0A7L5E892_9SPHI</name>
<feature type="signal peptide" evidence="1">
    <location>
        <begin position="1"/>
        <end position="19"/>
    </location>
</feature>
<gene>
    <name evidence="2" type="ORF">HH214_21570</name>
</gene>
<keyword evidence="2" id="KW-0614">Plasmid</keyword>
<organism evidence="2 3">
    <name type="scientific">Mucilaginibacter robiniae</name>
    <dbReference type="NCBI Taxonomy" id="2728022"/>
    <lineage>
        <taxon>Bacteria</taxon>
        <taxon>Pseudomonadati</taxon>
        <taxon>Bacteroidota</taxon>
        <taxon>Sphingobacteriia</taxon>
        <taxon>Sphingobacteriales</taxon>
        <taxon>Sphingobacteriaceae</taxon>
        <taxon>Mucilaginibacter</taxon>
    </lineage>
</organism>
<proteinExistence type="predicted"/>
<dbReference type="AlphaFoldDB" id="A0A7L5E892"/>
<evidence type="ECO:0000256" key="1">
    <source>
        <dbReference type="SAM" id="SignalP"/>
    </source>
</evidence>
<dbReference type="KEGG" id="mrob:HH214_21570"/>
<keyword evidence="1" id="KW-0732">Signal</keyword>
<accession>A0A7L5E892</accession>
<dbReference type="RefSeq" id="WP_169611285.1">
    <property type="nucleotide sequence ID" value="NZ_CP051683.1"/>
</dbReference>
<evidence type="ECO:0008006" key="4">
    <source>
        <dbReference type="Google" id="ProtNLM"/>
    </source>
</evidence>
<evidence type="ECO:0000313" key="3">
    <source>
        <dbReference type="Proteomes" id="UP000503278"/>
    </source>
</evidence>
<dbReference type="EMBL" id="CP051683">
    <property type="protein sequence ID" value="QJD98549.1"/>
    <property type="molecule type" value="Genomic_DNA"/>
</dbReference>
<sequence>MKKAVLIAFLFMAAINVKAQNGLKFFSLRGGWVAKNAFSGTLSYDFNTRYFNQNEVFAEYYQNYKHHDYKSIMGGFVLKPVMFRNGNTAVRYRFGAGIGTTTRKFVAAPQLGFEFAQSIGSGIDLLIINGNQFTFWGDGKDRWRVGIEAGIRIPLN</sequence>
<dbReference type="Proteomes" id="UP000503278">
    <property type="component" value="Plasmid unnamed1"/>
</dbReference>
<geneLocation type="plasmid" evidence="2 3">
    <name>unnamed1</name>
</geneLocation>